<evidence type="ECO:0000256" key="3">
    <source>
        <dbReference type="ARBA" id="ARBA00023015"/>
    </source>
</evidence>
<comment type="caution">
    <text evidence="11">The sequence shown here is derived from an EMBL/GenBank/DDBJ whole genome shotgun (WGS) entry which is preliminary data.</text>
</comment>
<dbReference type="GO" id="GO:0003682">
    <property type="term" value="F:chromatin binding"/>
    <property type="evidence" value="ECO:0007669"/>
    <property type="project" value="UniProtKB-ARBA"/>
</dbReference>
<dbReference type="InterPro" id="IPR031061">
    <property type="entry name" value="HMGB_plant"/>
</dbReference>
<feature type="compositionally biased region" description="Basic and acidic residues" evidence="8">
    <location>
        <begin position="499"/>
        <end position="515"/>
    </location>
</feature>
<sequence>MPAAFVKEHKKMLAKTALLKTDEGLYWEAKIVKVASDYFVCEGDWPRFVLHHKLNVGDMLIFFFINKSTFQVLLYSKKSLANIRHFEELSSSEDEVENVEENIEASRKLKKVKMEAVQLSEKRVDPPGDSKDRGNPCYSNLGKSDAKAPETNKVNEVKMESVILSDSEEERVAPSRSSKDGGNPCYSLSGGKSHAKDDNMLGLTKKTPETKEAKRVFMELIVLSDSEEENVHPSRGSKDWGNPCYLHPGGKSDAKDDNMHDVKKKVVETKEAKKAAKDPDKAKSPASAFYVKRVWRSDRNPNKPKKPAGVFFIFMEDFRKQFTEENPKNKSKVPIHIAGGEKWKQLSDAEKAPYMAETRKWLADYHKKKDAYKKRVAAEDSDEEESYKSLFERMPAAFVKEHKKMLAKTALLKTDEWMIWEAKMVRKASDYFIGEGEWPLFVLHHKLEVGKMLNLLSHKQKCLTNIRHFEELSSSEDEVENIEASTRSKKVKMEAVQLSEKKVDPAGKSDAKASETNKANGVNMEPVILSDSEVLNKSHLKFTRKQNNRGKETKKAYLCLLVSLWFIMIGGQSNAKADNMLGLKKKALETNEAKEAAKDAYKKRVVAGVFDEEESYKSLLDVD</sequence>
<dbReference type="PROSITE" id="PS50118">
    <property type="entry name" value="HMG_BOX_2"/>
    <property type="match status" value="1"/>
</dbReference>
<evidence type="ECO:0000256" key="5">
    <source>
        <dbReference type="ARBA" id="ARBA00023163"/>
    </source>
</evidence>
<dbReference type="SUPFAM" id="SSF101936">
    <property type="entry name" value="DNA-binding pseudobarrel domain"/>
    <property type="match status" value="1"/>
</dbReference>
<evidence type="ECO:0000256" key="8">
    <source>
        <dbReference type="SAM" id="MobiDB-lite"/>
    </source>
</evidence>
<dbReference type="Proteomes" id="UP001311915">
    <property type="component" value="Unassembled WGS sequence"/>
</dbReference>
<evidence type="ECO:0000259" key="9">
    <source>
        <dbReference type="PROSITE" id="PS50118"/>
    </source>
</evidence>
<comment type="subcellular location">
    <subcellularLocation>
        <location evidence="1">Nucleus</location>
    </subcellularLocation>
</comment>
<reference evidence="11 12" key="1">
    <citation type="submission" date="2023-10" db="EMBL/GenBank/DDBJ databases">
        <title>Genome-Wide Identification Analysis in wild type Solanum Pinnatisectum Reveals Some Genes Defensing Phytophthora Infestans.</title>
        <authorList>
            <person name="Sun C."/>
        </authorList>
    </citation>
    <scope>NUCLEOTIDE SEQUENCE [LARGE SCALE GENOMIC DNA]</scope>
    <source>
        <strain evidence="11">LQN</strain>
        <tissue evidence="11">Leaf</tissue>
    </source>
</reference>
<evidence type="ECO:0000313" key="11">
    <source>
        <dbReference type="EMBL" id="KAK4710381.1"/>
    </source>
</evidence>
<keyword evidence="12" id="KW-1185">Reference proteome</keyword>
<dbReference type="CDD" id="cd10017">
    <property type="entry name" value="B3_DNA"/>
    <property type="match status" value="1"/>
</dbReference>
<dbReference type="InterPro" id="IPR009071">
    <property type="entry name" value="HMG_box_dom"/>
</dbReference>
<feature type="compositionally biased region" description="Basic and acidic residues" evidence="8">
    <location>
        <begin position="170"/>
        <end position="179"/>
    </location>
</feature>
<accession>A0AAV9KAJ8</accession>
<dbReference type="Pfam" id="PF00505">
    <property type="entry name" value="HMG_box"/>
    <property type="match status" value="1"/>
</dbReference>
<dbReference type="Gene3D" id="2.40.330.10">
    <property type="entry name" value="DNA-binding pseudobarrel domain"/>
    <property type="match status" value="2"/>
</dbReference>
<dbReference type="GO" id="GO:0005634">
    <property type="term" value="C:nucleus"/>
    <property type="evidence" value="ECO:0007669"/>
    <property type="project" value="UniProtKB-SubCell"/>
</dbReference>
<dbReference type="GO" id="GO:0006325">
    <property type="term" value="P:chromatin organization"/>
    <property type="evidence" value="ECO:0007669"/>
    <property type="project" value="UniProtKB-ARBA"/>
</dbReference>
<name>A0AAV9KAJ8_9SOLN</name>
<evidence type="ECO:0000256" key="2">
    <source>
        <dbReference type="ARBA" id="ARBA00008774"/>
    </source>
</evidence>
<feature type="compositionally biased region" description="Basic and acidic residues" evidence="8">
    <location>
        <begin position="120"/>
        <end position="134"/>
    </location>
</feature>
<evidence type="ECO:0000256" key="4">
    <source>
        <dbReference type="ARBA" id="ARBA00023125"/>
    </source>
</evidence>
<evidence type="ECO:0008006" key="13">
    <source>
        <dbReference type="Google" id="ProtNLM"/>
    </source>
</evidence>
<protein>
    <recommendedName>
        <fullName evidence="13">HMG box domain-containing protein</fullName>
    </recommendedName>
</protein>
<dbReference type="AlphaFoldDB" id="A0AAV9KAJ8"/>
<dbReference type="PANTHER" id="PTHR46261">
    <property type="entry name" value="HIGH MOBILITY GROUP B PROTEIN 4-RELATED"/>
    <property type="match status" value="1"/>
</dbReference>
<evidence type="ECO:0000313" key="12">
    <source>
        <dbReference type="Proteomes" id="UP001311915"/>
    </source>
</evidence>
<feature type="region of interest" description="Disordered" evidence="8">
    <location>
        <begin position="496"/>
        <end position="517"/>
    </location>
</feature>
<evidence type="ECO:0000256" key="6">
    <source>
        <dbReference type="ARBA" id="ARBA00023242"/>
    </source>
</evidence>
<dbReference type="GO" id="GO:0030527">
    <property type="term" value="F:structural constituent of chromatin"/>
    <property type="evidence" value="ECO:0007669"/>
    <property type="project" value="UniProtKB-ARBA"/>
</dbReference>
<keyword evidence="5" id="KW-0804">Transcription</keyword>
<dbReference type="SUPFAM" id="SSF47095">
    <property type="entry name" value="HMG-box"/>
    <property type="match status" value="1"/>
</dbReference>
<dbReference type="SMART" id="SM00398">
    <property type="entry name" value="HMG"/>
    <property type="match status" value="1"/>
</dbReference>
<feature type="domain" description="TF-B3" evidence="10">
    <location>
        <begin position="1"/>
        <end position="78"/>
    </location>
</feature>
<dbReference type="Gene3D" id="1.10.30.10">
    <property type="entry name" value="High mobility group box domain"/>
    <property type="match status" value="1"/>
</dbReference>
<dbReference type="InterPro" id="IPR036910">
    <property type="entry name" value="HMG_box_dom_sf"/>
</dbReference>
<keyword evidence="6 7" id="KW-0539">Nucleus</keyword>
<keyword evidence="4 7" id="KW-0238">DNA-binding</keyword>
<dbReference type="PANTHER" id="PTHR46261:SF28">
    <property type="entry name" value="DNA-BINDING PROTEIN"/>
    <property type="match status" value="1"/>
</dbReference>
<dbReference type="Pfam" id="PF02362">
    <property type="entry name" value="B3"/>
    <property type="match status" value="1"/>
</dbReference>
<dbReference type="InterPro" id="IPR015300">
    <property type="entry name" value="DNA-bd_pseudobarrel_sf"/>
</dbReference>
<proteinExistence type="inferred from homology"/>
<feature type="region of interest" description="Disordered" evidence="8">
    <location>
        <begin position="118"/>
        <end position="202"/>
    </location>
</feature>
<keyword evidence="3" id="KW-0805">Transcription regulation</keyword>
<dbReference type="GO" id="GO:0000785">
    <property type="term" value="C:chromatin"/>
    <property type="evidence" value="ECO:0007669"/>
    <property type="project" value="UniProtKB-ARBA"/>
</dbReference>
<evidence type="ECO:0000259" key="10">
    <source>
        <dbReference type="PROSITE" id="PS50863"/>
    </source>
</evidence>
<gene>
    <name evidence="11" type="ORF">R3W88_004894</name>
</gene>
<evidence type="ECO:0000256" key="1">
    <source>
        <dbReference type="ARBA" id="ARBA00004123"/>
    </source>
</evidence>
<dbReference type="GO" id="GO:0003677">
    <property type="term" value="F:DNA binding"/>
    <property type="evidence" value="ECO:0007669"/>
    <property type="project" value="UniProtKB-UniRule"/>
</dbReference>
<dbReference type="EMBL" id="JAWPEI010000011">
    <property type="protein sequence ID" value="KAK4710381.1"/>
    <property type="molecule type" value="Genomic_DNA"/>
</dbReference>
<dbReference type="InterPro" id="IPR003340">
    <property type="entry name" value="B3_DNA-bd"/>
</dbReference>
<feature type="domain" description="HMG box" evidence="9">
    <location>
        <begin position="304"/>
        <end position="373"/>
    </location>
</feature>
<dbReference type="PROSITE" id="PS50863">
    <property type="entry name" value="B3"/>
    <property type="match status" value="1"/>
</dbReference>
<feature type="DNA-binding region" description="HMG box" evidence="7">
    <location>
        <begin position="304"/>
        <end position="373"/>
    </location>
</feature>
<dbReference type="CDD" id="cd22005">
    <property type="entry name" value="HMG-box_AtHMGB1-like"/>
    <property type="match status" value="1"/>
</dbReference>
<comment type="similarity">
    <text evidence="2">Belongs to the HMGB family.</text>
</comment>
<evidence type="ECO:0000256" key="7">
    <source>
        <dbReference type="PROSITE-ProRule" id="PRU00267"/>
    </source>
</evidence>
<feature type="region of interest" description="Disordered" evidence="8">
    <location>
        <begin position="227"/>
        <end position="257"/>
    </location>
</feature>
<feature type="compositionally biased region" description="Basic and acidic residues" evidence="8">
    <location>
        <begin position="229"/>
        <end position="238"/>
    </location>
</feature>
<organism evidence="11 12">
    <name type="scientific">Solanum pinnatisectum</name>
    <name type="common">tansyleaf nightshade</name>
    <dbReference type="NCBI Taxonomy" id="50273"/>
    <lineage>
        <taxon>Eukaryota</taxon>
        <taxon>Viridiplantae</taxon>
        <taxon>Streptophyta</taxon>
        <taxon>Embryophyta</taxon>
        <taxon>Tracheophyta</taxon>
        <taxon>Spermatophyta</taxon>
        <taxon>Magnoliopsida</taxon>
        <taxon>eudicotyledons</taxon>
        <taxon>Gunneridae</taxon>
        <taxon>Pentapetalae</taxon>
        <taxon>asterids</taxon>
        <taxon>lamiids</taxon>
        <taxon>Solanales</taxon>
        <taxon>Solanaceae</taxon>
        <taxon>Solanoideae</taxon>
        <taxon>Solaneae</taxon>
        <taxon>Solanum</taxon>
    </lineage>
</organism>
<feature type="compositionally biased region" description="Basic and acidic residues" evidence="8">
    <location>
        <begin position="144"/>
        <end position="159"/>
    </location>
</feature>